<comment type="caution">
    <text evidence="1">The sequence shown here is derived from an EMBL/GenBank/DDBJ whole genome shotgun (WGS) entry which is preliminary data.</text>
</comment>
<keyword evidence="2" id="KW-1185">Reference proteome</keyword>
<dbReference type="Gene3D" id="2.30.110.20">
    <property type="entry name" value="Hcp1-like"/>
    <property type="match status" value="1"/>
</dbReference>
<proteinExistence type="predicted"/>
<dbReference type="PATRIC" id="fig|1454001.3.peg.3701"/>
<dbReference type="AlphaFoldDB" id="A0A011PDY1"/>
<organism evidence="1 2">
    <name type="scientific">Candidatus Accumulibacter adjunctus</name>
    <dbReference type="NCBI Taxonomy" id="1454001"/>
    <lineage>
        <taxon>Bacteria</taxon>
        <taxon>Pseudomonadati</taxon>
        <taxon>Pseudomonadota</taxon>
        <taxon>Betaproteobacteria</taxon>
        <taxon>Candidatus Accumulibacter</taxon>
    </lineage>
</organism>
<reference evidence="1" key="1">
    <citation type="submission" date="2014-02" db="EMBL/GenBank/DDBJ databases">
        <title>Expanding our view of genomic diversity in Candidatus Accumulibacter clades.</title>
        <authorList>
            <person name="Skennerton C.T."/>
            <person name="Barr J.J."/>
            <person name="Slater F.R."/>
            <person name="Bond P.L."/>
            <person name="Tyson G.W."/>
        </authorList>
    </citation>
    <scope>NUCLEOTIDE SEQUENCE [LARGE SCALE GENOMIC DNA]</scope>
</reference>
<evidence type="ECO:0000313" key="2">
    <source>
        <dbReference type="Proteomes" id="UP000020218"/>
    </source>
</evidence>
<dbReference type="PANTHER" id="PTHR36152:SF1">
    <property type="entry name" value="UBIQUITIN-LIKE DOMAIN-CONTAINING PROTEIN"/>
    <property type="match status" value="1"/>
</dbReference>
<dbReference type="Proteomes" id="UP000020218">
    <property type="component" value="Unassembled WGS sequence"/>
</dbReference>
<protein>
    <submittedName>
        <fullName evidence="1">Type VI secretion system effector, Hcp1 family</fullName>
    </submittedName>
</protein>
<dbReference type="SUPFAM" id="SSF141452">
    <property type="entry name" value="Hcp1-like"/>
    <property type="match status" value="1"/>
</dbReference>
<name>A0A011PDY1_9PROT</name>
<gene>
    <name evidence="1" type="ORF">AW08_03663</name>
</gene>
<dbReference type="Pfam" id="PF05638">
    <property type="entry name" value="T6SS_HCP"/>
    <property type="match status" value="1"/>
</dbReference>
<dbReference type="STRING" id="1454001.AW08_03663"/>
<dbReference type="InterPro" id="IPR053165">
    <property type="entry name" value="HSI-I_assembly_Hcp1"/>
</dbReference>
<dbReference type="PANTHER" id="PTHR36152">
    <property type="entry name" value="CYTOPLASMIC PROTEIN-RELATED"/>
    <property type="match status" value="1"/>
</dbReference>
<dbReference type="EMBL" id="JFAX01000034">
    <property type="protein sequence ID" value="EXI64474.1"/>
    <property type="molecule type" value="Genomic_DNA"/>
</dbReference>
<dbReference type="NCBIfam" id="TIGR03344">
    <property type="entry name" value="VI_effect_Hcp1"/>
    <property type="match status" value="1"/>
</dbReference>
<dbReference type="InterPro" id="IPR036624">
    <property type="entry name" value="Hcp1-lik_sf"/>
</dbReference>
<sequence>MALRDMFLKIDGAKQGPIRGEASDPKHAGEIEVMSWSWGMQSPGDPFAAATARTSFDVLRITKRVDSATTALMSALRFNEMVKKAVLTVRKSAGTEALEYLTITLERARIVQHQVGGGQGADSAELSEDFSLSFQKVMVEYVPQGRTGSGRGTTTFQTEINS</sequence>
<evidence type="ECO:0000313" key="1">
    <source>
        <dbReference type="EMBL" id="EXI64474.1"/>
    </source>
</evidence>
<accession>A0A011PDY1</accession>
<dbReference type="InterPro" id="IPR008514">
    <property type="entry name" value="T6SS_Hcp"/>
</dbReference>